<dbReference type="FunFam" id="3.30.160.60:FF:000100">
    <property type="entry name" value="Zinc finger 45-like"/>
    <property type="match status" value="2"/>
</dbReference>
<name>A0AA88YFG9_PINIB</name>
<evidence type="ECO:0000313" key="15">
    <source>
        <dbReference type="Proteomes" id="UP001186944"/>
    </source>
</evidence>
<dbReference type="InterPro" id="IPR036236">
    <property type="entry name" value="Znf_C2H2_sf"/>
</dbReference>
<dbReference type="FunFam" id="3.30.160.60:FF:000690">
    <property type="entry name" value="Zinc finger protein 354C"/>
    <property type="match status" value="1"/>
</dbReference>
<dbReference type="PROSITE" id="PS50157">
    <property type="entry name" value="ZINC_FINGER_C2H2_2"/>
    <property type="match status" value="8"/>
</dbReference>
<evidence type="ECO:0000256" key="3">
    <source>
        <dbReference type="ARBA" id="ARBA00022723"/>
    </source>
</evidence>
<proteinExistence type="predicted"/>
<keyword evidence="4" id="KW-0677">Repeat</keyword>
<dbReference type="Pfam" id="PF00096">
    <property type="entry name" value="zf-C2H2"/>
    <property type="match status" value="5"/>
</dbReference>
<feature type="region of interest" description="Disordered" evidence="12">
    <location>
        <begin position="85"/>
        <end position="119"/>
    </location>
</feature>
<keyword evidence="9" id="KW-0238">DNA-binding</keyword>
<dbReference type="GO" id="GO:0006357">
    <property type="term" value="P:regulation of transcription by RNA polymerase II"/>
    <property type="evidence" value="ECO:0007669"/>
    <property type="project" value="TreeGrafter"/>
</dbReference>
<feature type="domain" description="C2H2-type" evidence="13">
    <location>
        <begin position="402"/>
        <end position="429"/>
    </location>
</feature>
<evidence type="ECO:0000313" key="14">
    <source>
        <dbReference type="EMBL" id="KAK3100666.1"/>
    </source>
</evidence>
<dbReference type="GO" id="GO:0000978">
    <property type="term" value="F:RNA polymerase II cis-regulatory region sequence-specific DNA binding"/>
    <property type="evidence" value="ECO:0007669"/>
    <property type="project" value="TreeGrafter"/>
</dbReference>
<dbReference type="InterPro" id="IPR013087">
    <property type="entry name" value="Znf_C2H2_type"/>
</dbReference>
<dbReference type="GO" id="GO:0005634">
    <property type="term" value="C:nucleus"/>
    <property type="evidence" value="ECO:0007669"/>
    <property type="project" value="UniProtKB-SubCell"/>
</dbReference>
<feature type="domain" description="C2H2-type" evidence="13">
    <location>
        <begin position="257"/>
        <end position="284"/>
    </location>
</feature>
<evidence type="ECO:0000256" key="11">
    <source>
        <dbReference type="PROSITE-ProRule" id="PRU00042"/>
    </source>
</evidence>
<feature type="domain" description="C2H2-type" evidence="13">
    <location>
        <begin position="430"/>
        <end position="458"/>
    </location>
</feature>
<dbReference type="InterPro" id="IPR050589">
    <property type="entry name" value="Ikaros_C2H2-ZF"/>
</dbReference>
<keyword evidence="6" id="KW-0862">Zinc</keyword>
<evidence type="ECO:0000256" key="12">
    <source>
        <dbReference type="SAM" id="MobiDB-lite"/>
    </source>
</evidence>
<feature type="region of interest" description="Disordered" evidence="12">
    <location>
        <begin position="500"/>
        <end position="524"/>
    </location>
</feature>
<evidence type="ECO:0000256" key="7">
    <source>
        <dbReference type="ARBA" id="ARBA00022843"/>
    </source>
</evidence>
<feature type="compositionally biased region" description="Basic and acidic residues" evidence="12">
    <location>
        <begin position="105"/>
        <end position="116"/>
    </location>
</feature>
<dbReference type="SUPFAM" id="SSF57667">
    <property type="entry name" value="beta-beta-alpha zinc fingers"/>
    <property type="match status" value="5"/>
</dbReference>
<dbReference type="GO" id="GO:0008270">
    <property type="term" value="F:zinc ion binding"/>
    <property type="evidence" value="ECO:0007669"/>
    <property type="project" value="UniProtKB-KW"/>
</dbReference>
<dbReference type="Pfam" id="PF13894">
    <property type="entry name" value="zf-C2H2_4"/>
    <property type="match status" value="1"/>
</dbReference>
<dbReference type="SMART" id="SM00355">
    <property type="entry name" value="ZnF_C2H2"/>
    <property type="match status" value="9"/>
</dbReference>
<dbReference type="Gene3D" id="3.30.160.60">
    <property type="entry name" value="Classic Zinc Finger"/>
    <property type="match status" value="7"/>
</dbReference>
<feature type="compositionally biased region" description="Polar residues" evidence="12">
    <location>
        <begin position="500"/>
        <end position="513"/>
    </location>
</feature>
<feature type="compositionally biased region" description="Basic and acidic residues" evidence="12">
    <location>
        <begin position="85"/>
        <end position="94"/>
    </location>
</feature>
<evidence type="ECO:0000256" key="10">
    <source>
        <dbReference type="ARBA" id="ARBA00023242"/>
    </source>
</evidence>
<comment type="caution">
    <text evidence="14">The sequence shown here is derived from an EMBL/GenBank/DDBJ whole genome shotgun (WGS) entry which is preliminary data.</text>
</comment>
<keyword evidence="2" id="KW-1017">Isopeptide bond</keyword>
<keyword evidence="7" id="KW-0832">Ubl conjugation</keyword>
<keyword evidence="8" id="KW-0805">Transcription regulation</keyword>
<feature type="domain" description="C2H2-type" evidence="13">
    <location>
        <begin position="230"/>
        <end position="257"/>
    </location>
</feature>
<evidence type="ECO:0000256" key="6">
    <source>
        <dbReference type="ARBA" id="ARBA00022833"/>
    </source>
</evidence>
<comment type="subcellular location">
    <subcellularLocation>
        <location evidence="1">Nucleus</location>
    </subcellularLocation>
</comment>
<protein>
    <recommendedName>
        <fullName evidence="13">C2H2-type domain-containing protein</fullName>
    </recommendedName>
</protein>
<feature type="domain" description="C2H2-type" evidence="13">
    <location>
        <begin position="288"/>
        <end position="316"/>
    </location>
</feature>
<accession>A0AA88YFG9</accession>
<evidence type="ECO:0000256" key="5">
    <source>
        <dbReference type="ARBA" id="ARBA00022771"/>
    </source>
</evidence>
<keyword evidence="5 11" id="KW-0863">Zinc-finger</keyword>
<feature type="domain" description="C2H2-type" evidence="13">
    <location>
        <begin position="318"/>
        <end position="345"/>
    </location>
</feature>
<dbReference type="PANTHER" id="PTHR24404">
    <property type="entry name" value="ZINC FINGER PROTEIN"/>
    <property type="match status" value="1"/>
</dbReference>
<dbReference type="Pfam" id="PF12874">
    <property type="entry name" value="zf-met"/>
    <property type="match status" value="1"/>
</dbReference>
<keyword evidence="3" id="KW-0479">Metal-binding</keyword>
<evidence type="ECO:0000256" key="1">
    <source>
        <dbReference type="ARBA" id="ARBA00004123"/>
    </source>
</evidence>
<evidence type="ECO:0000259" key="13">
    <source>
        <dbReference type="PROSITE" id="PS50157"/>
    </source>
</evidence>
<gene>
    <name evidence="14" type="ORF">FSP39_023375</name>
</gene>
<keyword evidence="10" id="KW-0539">Nucleus</keyword>
<dbReference type="Pfam" id="PF13912">
    <property type="entry name" value="zf-C2H2_6"/>
    <property type="match status" value="1"/>
</dbReference>
<keyword evidence="8" id="KW-0804">Transcription</keyword>
<reference evidence="14" key="1">
    <citation type="submission" date="2019-08" db="EMBL/GenBank/DDBJ databases">
        <title>The improved chromosome-level genome for the pearl oyster Pinctada fucata martensii using PacBio sequencing and Hi-C.</title>
        <authorList>
            <person name="Zheng Z."/>
        </authorList>
    </citation>
    <scope>NUCLEOTIDE SEQUENCE</scope>
    <source>
        <strain evidence="14">ZZ-2019</strain>
        <tissue evidence="14">Adductor muscle</tissue>
    </source>
</reference>
<dbReference type="PROSITE" id="PS00028">
    <property type="entry name" value="ZINC_FINGER_C2H2_1"/>
    <property type="match status" value="8"/>
</dbReference>
<dbReference type="FunFam" id="3.30.160.60:FF:000161">
    <property type="entry name" value="Zinc finger protein 366"/>
    <property type="match status" value="1"/>
</dbReference>
<dbReference type="Proteomes" id="UP001186944">
    <property type="component" value="Unassembled WGS sequence"/>
</dbReference>
<dbReference type="GO" id="GO:0003700">
    <property type="term" value="F:DNA-binding transcription factor activity"/>
    <property type="evidence" value="ECO:0007669"/>
    <property type="project" value="TreeGrafter"/>
</dbReference>
<organism evidence="14 15">
    <name type="scientific">Pinctada imbricata</name>
    <name type="common">Atlantic pearl-oyster</name>
    <name type="synonym">Pinctada martensii</name>
    <dbReference type="NCBI Taxonomy" id="66713"/>
    <lineage>
        <taxon>Eukaryota</taxon>
        <taxon>Metazoa</taxon>
        <taxon>Spiralia</taxon>
        <taxon>Lophotrochozoa</taxon>
        <taxon>Mollusca</taxon>
        <taxon>Bivalvia</taxon>
        <taxon>Autobranchia</taxon>
        <taxon>Pteriomorphia</taxon>
        <taxon>Pterioida</taxon>
        <taxon>Pterioidea</taxon>
        <taxon>Pteriidae</taxon>
        <taxon>Pinctada</taxon>
    </lineage>
</organism>
<dbReference type="PANTHER" id="PTHR24404:SF100">
    <property type="entry name" value="ZINC FINGER PROTEIN 501"/>
    <property type="match status" value="1"/>
</dbReference>
<dbReference type="AlphaFoldDB" id="A0AA88YFG9"/>
<dbReference type="FunFam" id="3.30.160.60:FF:000624">
    <property type="entry name" value="zinc finger protein 697"/>
    <property type="match status" value="1"/>
</dbReference>
<sequence length="819" mass="93169">MDVEPYSVLHRMCVSVGTNLELEASTGNYIVNGDWFHVQHLHVILTKFISDFLLHRQSSFEPSFHDVAFIPNHDSVQSTLYSKERIEDANRYEPESTDTSSRNIEVPESRSSDESCRTSTSLNSMHTIEKILSTTCTAVVNNSTPTNANAFCTDGYYSSLHMSEQIESSSRKDESVDSVTKQTKKTVSCLPSGLCEGNNVPYKCKDCEFVGKNKNALCFHRHKMHLSKPTTCVLCDKTFPNERYMKRHLQSHDREPSVCNICGKRYKNPRSLVVHKKSHTENYVKPEYTCDHCSKTFQTVQGLESHCNSEHLGQKKRFLCTSCGKSFSTKYTLQQHANTHTGSKPFKCNECSKCFAYESALREHKLIHSNLKKYQCQKCSKRFNRRNSLQVHEKIHNDQKEYQCEQCGRSFTQKQALERHERTHTGKKPYTCKVCGKKFRVASVIRRHLISVHKIEKDVDIWREDIQIESTDKEDPTSNSVVNTESETLSNLGCEASGDQYYSSMEHTPSSKNGNDKESSQGTSLMNDEQQNVSNMAISMHSHDQSTACDQDIHNNSQALLYHQHNVSYPYNSTMNVQGSFQPSIAQNESYPAFLPATSIGSVENSINCQQRICNEDGIDPARNEIDGTPFQAQELSIKSQANLTGELTISLENQKLHEQIPVSQHSIDSVLTENHNQVEQQFHEDSESCEKITETDQPRDLHYHEQTAGVSNFQTHDNMQIGTAESRCTRMEGEVSGNLSTDQINVSHTTEIENQRFSTEQHSSLPRVENLLTKRIQQDEPPDNLSISSLYAYYTNLASQFLSTHYPGYSQSHENQNQ</sequence>
<evidence type="ECO:0000256" key="8">
    <source>
        <dbReference type="ARBA" id="ARBA00023015"/>
    </source>
</evidence>
<keyword evidence="15" id="KW-1185">Reference proteome</keyword>
<evidence type="ECO:0000256" key="4">
    <source>
        <dbReference type="ARBA" id="ARBA00022737"/>
    </source>
</evidence>
<evidence type="ECO:0000256" key="2">
    <source>
        <dbReference type="ARBA" id="ARBA00022499"/>
    </source>
</evidence>
<feature type="domain" description="C2H2-type" evidence="13">
    <location>
        <begin position="346"/>
        <end position="373"/>
    </location>
</feature>
<dbReference type="EMBL" id="VSWD01000006">
    <property type="protein sequence ID" value="KAK3100666.1"/>
    <property type="molecule type" value="Genomic_DNA"/>
</dbReference>
<evidence type="ECO:0000256" key="9">
    <source>
        <dbReference type="ARBA" id="ARBA00023125"/>
    </source>
</evidence>
<feature type="domain" description="C2H2-type" evidence="13">
    <location>
        <begin position="374"/>
        <end position="401"/>
    </location>
</feature>